<comment type="caution">
    <text evidence="1">The sequence shown here is derived from an EMBL/GenBank/DDBJ whole genome shotgun (WGS) entry which is preliminary data.</text>
</comment>
<accession>A0A832M2K4</accession>
<protein>
    <submittedName>
        <fullName evidence="1">Uncharacterized protein</fullName>
    </submittedName>
</protein>
<dbReference type="EMBL" id="DSRD01000258">
    <property type="protein sequence ID" value="HGW93439.1"/>
    <property type="molecule type" value="Genomic_DNA"/>
</dbReference>
<evidence type="ECO:0000313" key="1">
    <source>
        <dbReference type="EMBL" id="HGW93439.1"/>
    </source>
</evidence>
<reference evidence="1" key="1">
    <citation type="journal article" date="2020" name="mSystems">
        <title>Genome- and Community-Level Interaction Insights into Carbon Utilization and Element Cycling Functions of Hydrothermarchaeota in Hydrothermal Sediment.</title>
        <authorList>
            <person name="Zhou Z."/>
            <person name="Liu Y."/>
            <person name="Xu W."/>
            <person name="Pan J."/>
            <person name="Luo Z.H."/>
            <person name="Li M."/>
        </authorList>
    </citation>
    <scope>NUCLEOTIDE SEQUENCE [LARGE SCALE GENOMIC DNA]</scope>
    <source>
        <strain evidence="1">SpSt-402</strain>
    </source>
</reference>
<sequence>MSSPYYRPSSYEEQQLYDHLIACRKVETPEELLERFQCLFVDGTDYSEPHILETLHNIAMSRIADEEFRFVLNRCCRILINFWWFQPAYRWAILELVDLLQFPSRGTVTFVCAQRLRRLVRDFTKSEEYQALQRLAQVIEQGYELDSSEHVKAQRSRRISHSNWVDGQGYQQTQERQQQRSLRDLIHRYPYLYPHCLSSNSSVSEFDAIRHLQGERQQKFECDLSRYVTYMVQQSNGNARPPANPIKNPTLLSDAQLRKTIKHFTGQVERKGTYKDLAQRFLTYTSQVDSYRTFKEALYHYLVSSIDSTKPDYGRHHFNQWLHTQLKNTLPQSDTQQLNSFLITRTCHQLIESLVAPPQNVSNHFVFVDLINNVGATVTTGLLLKLLLLYNNLKSSLEKRLAVLYKHYEPVMDGVEWLVASLENLQIAFSIHFGSMNLPCLTRL</sequence>
<organism evidence="1">
    <name type="scientific">Oscillatoriales cyanobacterium SpSt-402</name>
    <dbReference type="NCBI Taxonomy" id="2282168"/>
    <lineage>
        <taxon>Bacteria</taxon>
        <taxon>Bacillati</taxon>
        <taxon>Cyanobacteriota</taxon>
        <taxon>Cyanophyceae</taxon>
        <taxon>Oscillatoriophycideae</taxon>
        <taxon>Oscillatoriales</taxon>
    </lineage>
</organism>
<dbReference type="AlphaFoldDB" id="A0A832M2K4"/>
<name>A0A832M2K4_9CYAN</name>
<gene>
    <name evidence="1" type="ORF">ENR47_04025</name>
</gene>
<proteinExistence type="predicted"/>